<dbReference type="InterPro" id="IPR001789">
    <property type="entry name" value="Sig_transdc_resp-reg_receiver"/>
</dbReference>
<dbReference type="Gene3D" id="3.40.50.2300">
    <property type="match status" value="1"/>
</dbReference>
<dbReference type="PANTHER" id="PTHR43547:SF2">
    <property type="entry name" value="HYBRID SIGNAL TRANSDUCTION HISTIDINE KINASE C"/>
    <property type="match status" value="1"/>
</dbReference>
<dbReference type="NCBIfam" id="TIGR00229">
    <property type="entry name" value="sensory_box"/>
    <property type="match status" value="1"/>
</dbReference>
<keyword evidence="6 12" id="KW-0418">Kinase</keyword>
<dbReference type="Pfam" id="PF01590">
    <property type="entry name" value="GAF"/>
    <property type="match status" value="1"/>
</dbReference>
<name>A0A248VXH1_9BURK</name>
<dbReference type="CDD" id="cd00075">
    <property type="entry name" value="HATPase"/>
    <property type="match status" value="1"/>
</dbReference>
<dbReference type="CDD" id="cd17580">
    <property type="entry name" value="REC_2_DhkD-like"/>
    <property type="match status" value="1"/>
</dbReference>
<keyword evidence="7" id="KW-0902">Two-component regulatory system</keyword>
<dbReference type="CDD" id="cd00082">
    <property type="entry name" value="HisKA"/>
    <property type="match status" value="1"/>
</dbReference>
<dbReference type="AlphaFoldDB" id="A0A248VXH1"/>
<evidence type="ECO:0000256" key="5">
    <source>
        <dbReference type="ARBA" id="ARBA00022679"/>
    </source>
</evidence>
<dbReference type="InterPro" id="IPR000014">
    <property type="entry name" value="PAS"/>
</dbReference>
<keyword evidence="5" id="KW-0808">Transferase</keyword>
<dbReference type="InterPro" id="IPR029016">
    <property type="entry name" value="GAF-like_dom_sf"/>
</dbReference>
<dbReference type="OrthoDB" id="9087351at2"/>
<gene>
    <name evidence="12" type="ORF">CJU94_33540</name>
</gene>
<organism evidence="12 13">
    <name type="scientific">Paraburkholderia aromaticivorans</name>
    <dbReference type="NCBI Taxonomy" id="2026199"/>
    <lineage>
        <taxon>Bacteria</taxon>
        <taxon>Pseudomonadati</taxon>
        <taxon>Pseudomonadota</taxon>
        <taxon>Betaproteobacteria</taxon>
        <taxon>Burkholderiales</taxon>
        <taxon>Burkholderiaceae</taxon>
        <taxon>Paraburkholderia</taxon>
    </lineage>
</organism>
<dbReference type="SMART" id="SM00065">
    <property type="entry name" value="GAF"/>
    <property type="match status" value="1"/>
</dbReference>
<dbReference type="InterPro" id="IPR013656">
    <property type="entry name" value="PAS_4"/>
</dbReference>
<dbReference type="KEGG" id="parb:CJU94_33540"/>
<keyword evidence="8" id="KW-0472">Membrane</keyword>
<dbReference type="Gene3D" id="3.30.565.10">
    <property type="entry name" value="Histidine kinase-like ATPase, C-terminal domain"/>
    <property type="match status" value="1"/>
</dbReference>
<dbReference type="InterPro" id="IPR003594">
    <property type="entry name" value="HATPase_dom"/>
</dbReference>
<evidence type="ECO:0000256" key="3">
    <source>
        <dbReference type="ARBA" id="ARBA00012438"/>
    </source>
</evidence>
<evidence type="ECO:0000259" key="11">
    <source>
        <dbReference type="PROSITE" id="PS50110"/>
    </source>
</evidence>
<sequence length="821" mass="90562">MFEGDGEVRALLRRLDWSASPLGHPSAWPVPLTTAVSMVLSSAFPMFVAWGPDLGFLYNDAYAVIMAAKHPDALGGRFQQIWTEIWPDIAPIIDRALSNRSAYFEDLPLTVVRRGYPEQCFFTFSYSPLHNSDGQVGGMYCTVIETTGRVMAERRAAFELKVSDALRPLTSPEDVVTRASALLGEQLNLARVVFGECDAIRGTFLVPRDWTSPSFPSLAGMEFVLDDFGLDITTPMRAGKVVLSNDSSTDPRTARFINLYGMTGIRSFLAVPLVKAGRLVAFLGLHRAAPYNWTGADVRLARDMAERTWSAVEAARAQAELRAERDRSRYIFDTIGEGFMLMDRNWNVTYMNAEGLRIAHLESAQIIGRSHWEIWPEAIDTDCARMYHRVMESGEAGMSEYCQSYPVGDDIWVEVRAYPAGEGGIASFFRDITERKVADEKLRMADQRKDEFLAMLAHELRNPLAPISAAAELLRIGRLDEEQVRHSSAIIGRQVAHITGLVDDLLDVSRVTRGLVALARAPVTVQTIVADAIEQVRPLMQLRRQHLAVHLPLEEVTVIGDKARLVQVVANLLNNAAKFTPDERHIEIRAEVDDGELVMAVRDEGIGMESEFSPHAFDLFAQAQRSSDRSLGGLGLGLALVKHLVELHGGAARCSSPGPGKGSTFMVRLPVMHAQPVALERQPEAQSPVGDRLKLLIVDDNVDAAEALGMLLECCGHEVMVEHDSRRALERALRERPDACLLDIGLPDMDGNELARQLRSHPETAGVTLIAVTGYGQERDRQRSVRAGFDHHLVKPIVMEQLAGLLAGLRASPDFDKAAGG</sequence>
<dbReference type="GO" id="GO:0005886">
    <property type="term" value="C:plasma membrane"/>
    <property type="evidence" value="ECO:0007669"/>
    <property type="project" value="UniProtKB-SubCell"/>
</dbReference>
<evidence type="ECO:0000256" key="2">
    <source>
        <dbReference type="ARBA" id="ARBA00004429"/>
    </source>
</evidence>
<feature type="modified residue" description="4-aspartylphosphate" evidence="9">
    <location>
        <position position="743"/>
    </location>
</feature>
<evidence type="ECO:0000313" key="12">
    <source>
        <dbReference type="EMBL" id="ASW03573.1"/>
    </source>
</evidence>
<dbReference type="SMART" id="SM00448">
    <property type="entry name" value="REC"/>
    <property type="match status" value="1"/>
</dbReference>
<dbReference type="InterPro" id="IPR011006">
    <property type="entry name" value="CheY-like_superfamily"/>
</dbReference>
<dbReference type="PANTHER" id="PTHR43547">
    <property type="entry name" value="TWO-COMPONENT HISTIDINE KINASE"/>
    <property type="match status" value="1"/>
</dbReference>
<dbReference type="SMART" id="SM00091">
    <property type="entry name" value="PAS"/>
    <property type="match status" value="2"/>
</dbReference>
<evidence type="ECO:0000256" key="7">
    <source>
        <dbReference type="ARBA" id="ARBA00023012"/>
    </source>
</evidence>
<dbReference type="Pfam" id="PF00072">
    <property type="entry name" value="Response_reg"/>
    <property type="match status" value="1"/>
</dbReference>
<dbReference type="Proteomes" id="UP000215158">
    <property type="component" value="Plasmid pBN1"/>
</dbReference>
<evidence type="ECO:0000256" key="1">
    <source>
        <dbReference type="ARBA" id="ARBA00000085"/>
    </source>
</evidence>
<dbReference type="Pfam" id="PF00512">
    <property type="entry name" value="HisKA"/>
    <property type="match status" value="1"/>
</dbReference>
<dbReference type="PROSITE" id="PS50109">
    <property type="entry name" value="HIS_KIN"/>
    <property type="match status" value="1"/>
</dbReference>
<comment type="subcellular location">
    <subcellularLocation>
        <location evidence="2">Cell inner membrane</location>
        <topology evidence="2">Multi-pass membrane protein</topology>
    </subcellularLocation>
</comment>
<protein>
    <recommendedName>
        <fullName evidence="3">histidine kinase</fullName>
        <ecNumber evidence="3">2.7.13.3</ecNumber>
    </recommendedName>
</protein>
<keyword evidence="4 9" id="KW-0597">Phosphoprotein</keyword>
<dbReference type="Gene3D" id="1.10.287.130">
    <property type="match status" value="1"/>
</dbReference>
<dbReference type="SUPFAM" id="SSF52172">
    <property type="entry name" value="CheY-like"/>
    <property type="match status" value="1"/>
</dbReference>
<dbReference type="InterPro" id="IPR035965">
    <property type="entry name" value="PAS-like_dom_sf"/>
</dbReference>
<feature type="domain" description="Histidine kinase" evidence="10">
    <location>
        <begin position="455"/>
        <end position="673"/>
    </location>
</feature>
<evidence type="ECO:0000256" key="4">
    <source>
        <dbReference type="ARBA" id="ARBA00022553"/>
    </source>
</evidence>
<feature type="domain" description="Response regulatory" evidence="11">
    <location>
        <begin position="694"/>
        <end position="810"/>
    </location>
</feature>
<geneLocation type="plasmid" evidence="12 13">
    <name>pBN1</name>
</geneLocation>
<proteinExistence type="predicted"/>
<dbReference type="InterPro" id="IPR003018">
    <property type="entry name" value="GAF"/>
</dbReference>
<dbReference type="Gene3D" id="3.30.450.40">
    <property type="match status" value="1"/>
</dbReference>
<dbReference type="PRINTS" id="PR00344">
    <property type="entry name" value="BCTRLSENSOR"/>
</dbReference>
<dbReference type="EC" id="2.7.13.3" evidence="3"/>
<dbReference type="SUPFAM" id="SSF55874">
    <property type="entry name" value="ATPase domain of HSP90 chaperone/DNA topoisomerase II/histidine kinase"/>
    <property type="match status" value="1"/>
</dbReference>
<evidence type="ECO:0000256" key="8">
    <source>
        <dbReference type="ARBA" id="ARBA00023136"/>
    </source>
</evidence>
<dbReference type="InterPro" id="IPR004358">
    <property type="entry name" value="Sig_transdc_His_kin-like_C"/>
</dbReference>
<dbReference type="EMBL" id="CP022991">
    <property type="protein sequence ID" value="ASW03573.1"/>
    <property type="molecule type" value="Genomic_DNA"/>
</dbReference>
<dbReference type="FunFam" id="1.10.287.130:FF:000001">
    <property type="entry name" value="Two-component sensor histidine kinase"/>
    <property type="match status" value="1"/>
</dbReference>
<keyword evidence="12" id="KW-0614">Plasmid</keyword>
<dbReference type="FunFam" id="3.30.565.10:FF:000006">
    <property type="entry name" value="Sensor histidine kinase WalK"/>
    <property type="match status" value="1"/>
</dbReference>
<evidence type="ECO:0000256" key="6">
    <source>
        <dbReference type="ARBA" id="ARBA00022777"/>
    </source>
</evidence>
<keyword evidence="13" id="KW-1185">Reference proteome</keyword>
<dbReference type="SUPFAM" id="SSF55785">
    <property type="entry name" value="PYP-like sensor domain (PAS domain)"/>
    <property type="match status" value="1"/>
</dbReference>
<dbReference type="Pfam" id="PF08448">
    <property type="entry name" value="PAS_4"/>
    <property type="match status" value="2"/>
</dbReference>
<dbReference type="SUPFAM" id="SSF55781">
    <property type="entry name" value="GAF domain-like"/>
    <property type="match status" value="1"/>
</dbReference>
<accession>A0A248VXH1</accession>
<dbReference type="InterPro" id="IPR036097">
    <property type="entry name" value="HisK_dim/P_sf"/>
</dbReference>
<dbReference type="PROSITE" id="PS50110">
    <property type="entry name" value="RESPONSE_REGULATORY"/>
    <property type="match status" value="1"/>
</dbReference>
<dbReference type="Gene3D" id="3.30.450.20">
    <property type="entry name" value="PAS domain"/>
    <property type="match status" value="2"/>
</dbReference>
<dbReference type="SMART" id="SM00387">
    <property type="entry name" value="HATPase_c"/>
    <property type="match status" value="1"/>
</dbReference>
<evidence type="ECO:0000313" key="13">
    <source>
        <dbReference type="Proteomes" id="UP000215158"/>
    </source>
</evidence>
<evidence type="ECO:0000256" key="9">
    <source>
        <dbReference type="PROSITE-ProRule" id="PRU00169"/>
    </source>
</evidence>
<dbReference type="CDD" id="cd00130">
    <property type="entry name" value="PAS"/>
    <property type="match status" value="1"/>
</dbReference>
<dbReference type="Pfam" id="PF02518">
    <property type="entry name" value="HATPase_c"/>
    <property type="match status" value="1"/>
</dbReference>
<reference evidence="12 13" key="1">
    <citation type="submission" date="2017-08" db="EMBL/GenBank/DDBJ databases">
        <title>Identification and genetic characteristics of simultaneous BTEX- and naphthalene-degrading Paraburkholderia sp. BN5 isolated from petroleum-contaminated soil.</title>
        <authorList>
            <person name="Lee Y."/>
            <person name="Jeon C.O."/>
        </authorList>
    </citation>
    <scope>NUCLEOTIDE SEQUENCE [LARGE SCALE GENOMIC DNA]</scope>
    <source>
        <strain evidence="12 13">BN5</strain>
        <plasmid evidence="12 13">pBN1</plasmid>
    </source>
</reference>
<dbReference type="GO" id="GO:0000155">
    <property type="term" value="F:phosphorelay sensor kinase activity"/>
    <property type="evidence" value="ECO:0007669"/>
    <property type="project" value="InterPro"/>
</dbReference>
<evidence type="ECO:0000259" key="10">
    <source>
        <dbReference type="PROSITE" id="PS50109"/>
    </source>
</evidence>
<dbReference type="SMART" id="SM00388">
    <property type="entry name" value="HisKA"/>
    <property type="match status" value="1"/>
</dbReference>
<dbReference type="InterPro" id="IPR005467">
    <property type="entry name" value="His_kinase_dom"/>
</dbReference>
<dbReference type="SUPFAM" id="SSF47384">
    <property type="entry name" value="Homodimeric domain of signal transducing histidine kinase"/>
    <property type="match status" value="1"/>
</dbReference>
<comment type="catalytic activity">
    <reaction evidence="1">
        <text>ATP + protein L-histidine = ADP + protein N-phospho-L-histidine.</text>
        <dbReference type="EC" id="2.7.13.3"/>
    </reaction>
</comment>
<dbReference type="InterPro" id="IPR003661">
    <property type="entry name" value="HisK_dim/P_dom"/>
</dbReference>
<dbReference type="InterPro" id="IPR036890">
    <property type="entry name" value="HATPase_C_sf"/>
</dbReference>